<gene>
    <name evidence="2" type="ORF">chiPu_0019084</name>
</gene>
<evidence type="ECO:0000313" key="2">
    <source>
        <dbReference type="EMBL" id="GCC20522.1"/>
    </source>
</evidence>
<name>A0A401RQU1_CHIPU</name>
<proteinExistence type="predicted"/>
<accession>A0A401RQU1</accession>
<evidence type="ECO:0000313" key="3">
    <source>
        <dbReference type="Proteomes" id="UP000287033"/>
    </source>
</evidence>
<evidence type="ECO:0000256" key="1">
    <source>
        <dbReference type="SAM" id="MobiDB-lite"/>
    </source>
</evidence>
<keyword evidence="3" id="KW-1185">Reference proteome</keyword>
<reference evidence="2 3" key="1">
    <citation type="journal article" date="2018" name="Nat. Ecol. Evol.">
        <title>Shark genomes provide insights into elasmobranch evolution and the origin of vertebrates.</title>
        <authorList>
            <person name="Hara Y"/>
            <person name="Yamaguchi K"/>
            <person name="Onimaru K"/>
            <person name="Kadota M"/>
            <person name="Koyanagi M"/>
            <person name="Keeley SD"/>
            <person name="Tatsumi K"/>
            <person name="Tanaka K"/>
            <person name="Motone F"/>
            <person name="Kageyama Y"/>
            <person name="Nozu R"/>
            <person name="Adachi N"/>
            <person name="Nishimura O"/>
            <person name="Nakagawa R"/>
            <person name="Tanegashima C"/>
            <person name="Kiyatake I"/>
            <person name="Matsumoto R"/>
            <person name="Murakumo K"/>
            <person name="Nishida K"/>
            <person name="Terakita A"/>
            <person name="Kuratani S"/>
            <person name="Sato K"/>
            <person name="Hyodo S Kuraku.S."/>
        </authorList>
    </citation>
    <scope>NUCLEOTIDE SEQUENCE [LARGE SCALE GENOMIC DNA]</scope>
</reference>
<organism evidence="2 3">
    <name type="scientific">Chiloscyllium punctatum</name>
    <name type="common">Brownbanded bambooshark</name>
    <name type="synonym">Hemiscyllium punctatum</name>
    <dbReference type="NCBI Taxonomy" id="137246"/>
    <lineage>
        <taxon>Eukaryota</taxon>
        <taxon>Metazoa</taxon>
        <taxon>Chordata</taxon>
        <taxon>Craniata</taxon>
        <taxon>Vertebrata</taxon>
        <taxon>Chondrichthyes</taxon>
        <taxon>Elasmobranchii</taxon>
        <taxon>Galeomorphii</taxon>
        <taxon>Galeoidea</taxon>
        <taxon>Orectolobiformes</taxon>
        <taxon>Hemiscylliidae</taxon>
        <taxon>Chiloscyllium</taxon>
    </lineage>
</organism>
<comment type="caution">
    <text evidence="2">The sequence shown here is derived from an EMBL/GenBank/DDBJ whole genome shotgun (WGS) entry which is preliminary data.</text>
</comment>
<dbReference type="EMBL" id="BEZZ01001820">
    <property type="protein sequence ID" value="GCC20522.1"/>
    <property type="molecule type" value="Genomic_DNA"/>
</dbReference>
<sequence>METSCEKAAGRAGKRQAALVSLERLAGWDATHSKQRLNRAAMNWETGECVEVAPVAEFRVTGSNQEPLRNMRRGAAQEHSALTAQGVRNHLTESTW</sequence>
<dbReference type="Proteomes" id="UP000287033">
    <property type="component" value="Unassembled WGS sequence"/>
</dbReference>
<protein>
    <submittedName>
        <fullName evidence="2">Uncharacterized protein</fullName>
    </submittedName>
</protein>
<feature type="region of interest" description="Disordered" evidence="1">
    <location>
        <begin position="72"/>
        <end position="96"/>
    </location>
</feature>
<dbReference type="AlphaFoldDB" id="A0A401RQU1"/>